<feature type="compositionally biased region" description="Basic and acidic residues" evidence="1">
    <location>
        <begin position="1"/>
        <end position="17"/>
    </location>
</feature>
<dbReference type="Proteomes" id="UP001497392">
    <property type="component" value="Unassembled WGS sequence"/>
</dbReference>
<evidence type="ECO:0000256" key="1">
    <source>
        <dbReference type="SAM" id="MobiDB-lite"/>
    </source>
</evidence>
<feature type="compositionally biased region" description="Polar residues" evidence="1">
    <location>
        <begin position="174"/>
        <end position="186"/>
    </location>
</feature>
<evidence type="ECO:0000313" key="3">
    <source>
        <dbReference type="Proteomes" id="UP001497392"/>
    </source>
</evidence>
<feature type="compositionally biased region" description="Basic and acidic residues" evidence="1">
    <location>
        <begin position="209"/>
        <end position="221"/>
    </location>
</feature>
<dbReference type="InterPro" id="IPR040183">
    <property type="entry name" value="THUMPD1-like"/>
</dbReference>
<feature type="region of interest" description="Disordered" evidence="1">
    <location>
        <begin position="1"/>
        <end position="32"/>
    </location>
</feature>
<proteinExistence type="predicted"/>
<accession>A0ABP1GCU4</accession>
<feature type="region of interest" description="Disordered" evidence="1">
    <location>
        <begin position="174"/>
        <end position="232"/>
    </location>
</feature>
<sequence>MDASLRRAAEQEMRRPAPDAPPGKRPRRECADGAGSGFLELGRFDYRAADQLAQGAQGFIVTCGFQRGKSATREAIAALEETTTSLSSSAKPAFGIVKLPCLGVILLTWKATQEADPSLPAPSAVAAKLIHDVHSKKHPPLKHVQRITPVDGMCQTSTAAIRQLVTSLAKEFVTSQEPRSGEQLLSTEPGRSAPSGRPLLPFAVAFKSRSGEPQEPHRQEGSKGQALGDSQAESTSISRGAAIAAAAESFVAACKDAGIDAKVNLIQPGAVVCLEILPVGSHTTAAIGIVDSKSCVLKPKLTMKALQLLADN</sequence>
<gene>
    <name evidence="2" type="primary">g12373</name>
    <name evidence="2" type="ORF">VP750_LOCUS11016</name>
</gene>
<keyword evidence="3" id="KW-1185">Reference proteome</keyword>
<comment type="caution">
    <text evidence="2">The sequence shown here is derived from an EMBL/GenBank/DDBJ whole genome shotgun (WGS) entry which is preliminary data.</text>
</comment>
<dbReference type="PANTHER" id="PTHR13452:SF13">
    <property type="entry name" value="OS02G0672400 PROTEIN"/>
    <property type="match status" value="1"/>
</dbReference>
<evidence type="ECO:0000313" key="2">
    <source>
        <dbReference type="EMBL" id="CAL5229110.1"/>
    </source>
</evidence>
<organism evidence="2 3">
    <name type="scientific">Coccomyxa viridis</name>
    <dbReference type="NCBI Taxonomy" id="1274662"/>
    <lineage>
        <taxon>Eukaryota</taxon>
        <taxon>Viridiplantae</taxon>
        <taxon>Chlorophyta</taxon>
        <taxon>core chlorophytes</taxon>
        <taxon>Trebouxiophyceae</taxon>
        <taxon>Trebouxiophyceae incertae sedis</taxon>
        <taxon>Coccomyxaceae</taxon>
        <taxon>Coccomyxa</taxon>
    </lineage>
</organism>
<name>A0ABP1GCU4_9CHLO</name>
<dbReference type="EMBL" id="CAXHTA020000019">
    <property type="protein sequence ID" value="CAL5229110.1"/>
    <property type="molecule type" value="Genomic_DNA"/>
</dbReference>
<dbReference type="CDD" id="cd11717">
    <property type="entry name" value="THUMP_THUMPD1_like"/>
    <property type="match status" value="1"/>
</dbReference>
<protein>
    <submittedName>
        <fullName evidence="2">G12373 protein</fullName>
    </submittedName>
</protein>
<dbReference type="PANTHER" id="PTHR13452">
    <property type="entry name" value="THUMP DOMAIN CONTAINING PROTEIN 1-RELATED"/>
    <property type="match status" value="1"/>
</dbReference>
<reference evidence="2 3" key="1">
    <citation type="submission" date="2024-06" db="EMBL/GenBank/DDBJ databases">
        <authorList>
            <person name="Kraege A."/>
            <person name="Thomma B."/>
        </authorList>
    </citation>
    <scope>NUCLEOTIDE SEQUENCE [LARGE SCALE GENOMIC DNA]</scope>
</reference>